<organism evidence="1 2">
    <name type="scientific">Rheinheimera pacifica</name>
    <dbReference type="NCBI Taxonomy" id="173990"/>
    <lineage>
        <taxon>Bacteria</taxon>
        <taxon>Pseudomonadati</taxon>
        <taxon>Pseudomonadota</taxon>
        <taxon>Gammaproteobacteria</taxon>
        <taxon>Chromatiales</taxon>
        <taxon>Chromatiaceae</taxon>
        <taxon>Rheinheimera</taxon>
    </lineage>
</organism>
<sequence length="109" mass="12453">MKSSYYVLGIGYKVSDYEKKHPYEVWLDIDNADAPLVMLEGRGMGGIGGSFKPSDIIEPQWKEHLIISNTEWLIPLCIDAAQNRNMLDFKLVLETYNYLHNCSPTQVSK</sequence>
<proteinExistence type="predicted"/>
<name>A0A1H6N0V0_9GAMM</name>
<dbReference type="Proteomes" id="UP000199371">
    <property type="component" value="Unassembled WGS sequence"/>
</dbReference>
<gene>
    <name evidence="1" type="ORF">SAMN05660691_03102</name>
</gene>
<protein>
    <submittedName>
        <fullName evidence="1">Uncharacterized protein</fullName>
    </submittedName>
</protein>
<dbReference type="EMBL" id="FNXF01000013">
    <property type="protein sequence ID" value="SEI04914.1"/>
    <property type="molecule type" value="Genomic_DNA"/>
</dbReference>
<keyword evidence="2" id="KW-1185">Reference proteome</keyword>
<accession>A0A1H6N0V0</accession>
<evidence type="ECO:0000313" key="1">
    <source>
        <dbReference type="EMBL" id="SEI04914.1"/>
    </source>
</evidence>
<dbReference type="STRING" id="173990.SAMN05660691_03102"/>
<dbReference type="RefSeq" id="WP_092795330.1">
    <property type="nucleotide sequence ID" value="NZ_FNXF01000013.1"/>
</dbReference>
<reference evidence="2" key="1">
    <citation type="submission" date="2016-10" db="EMBL/GenBank/DDBJ databases">
        <authorList>
            <person name="Varghese N."/>
            <person name="Submissions S."/>
        </authorList>
    </citation>
    <scope>NUCLEOTIDE SEQUENCE [LARGE SCALE GENOMIC DNA]</scope>
    <source>
        <strain evidence="2">DSM 17616</strain>
    </source>
</reference>
<dbReference type="AlphaFoldDB" id="A0A1H6N0V0"/>
<evidence type="ECO:0000313" key="2">
    <source>
        <dbReference type="Proteomes" id="UP000199371"/>
    </source>
</evidence>